<comment type="similarity">
    <text evidence="5">Belongs to the YicC/YloC family.</text>
</comment>
<name>A0A414J378_9FIRM</name>
<evidence type="ECO:0000256" key="3">
    <source>
        <dbReference type="ARBA" id="ARBA00022759"/>
    </source>
</evidence>
<dbReference type="InterPro" id="IPR005229">
    <property type="entry name" value="YicC/YloC-like"/>
</dbReference>
<evidence type="ECO:0000256" key="2">
    <source>
        <dbReference type="ARBA" id="ARBA00022722"/>
    </source>
</evidence>
<dbReference type="Proteomes" id="UP000283745">
    <property type="component" value="Unassembled WGS sequence"/>
</dbReference>
<evidence type="ECO:0000256" key="5">
    <source>
        <dbReference type="ARBA" id="ARBA00035648"/>
    </source>
</evidence>
<organism evidence="8 9">
    <name type="scientific">Blautia obeum</name>
    <dbReference type="NCBI Taxonomy" id="40520"/>
    <lineage>
        <taxon>Bacteria</taxon>
        <taxon>Bacillati</taxon>
        <taxon>Bacillota</taxon>
        <taxon>Clostridia</taxon>
        <taxon>Lachnospirales</taxon>
        <taxon>Lachnospiraceae</taxon>
        <taxon>Blautia</taxon>
    </lineage>
</organism>
<evidence type="ECO:0000313" key="9">
    <source>
        <dbReference type="Proteomes" id="UP000283745"/>
    </source>
</evidence>
<reference evidence="8 9" key="1">
    <citation type="submission" date="2018-08" db="EMBL/GenBank/DDBJ databases">
        <title>A genome reference for cultivated species of the human gut microbiota.</title>
        <authorList>
            <person name="Zou Y."/>
            <person name="Xue W."/>
            <person name="Luo G."/>
        </authorList>
    </citation>
    <scope>NUCLEOTIDE SEQUENCE [LARGE SCALE GENOMIC DNA]</scope>
    <source>
        <strain evidence="8 9">AM28-23</strain>
    </source>
</reference>
<comment type="caution">
    <text evidence="8">The sequence shown here is derived from an EMBL/GenBank/DDBJ whole genome shotgun (WGS) entry which is preliminary data.</text>
</comment>
<dbReference type="Pfam" id="PF03755">
    <property type="entry name" value="YicC-like_N"/>
    <property type="match status" value="1"/>
</dbReference>
<keyword evidence="4" id="KW-0378">Hydrolase</keyword>
<evidence type="ECO:0000259" key="6">
    <source>
        <dbReference type="Pfam" id="PF03755"/>
    </source>
</evidence>
<dbReference type="NCBIfam" id="TIGR00255">
    <property type="entry name" value="YicC/YloC family endoribonuclease"/>
    <property type="match status" value="1"/>
</dbReference>
<dbReference type="PANTHER" id="PTHR30636">
    <property type="entry name" value="UPF0701 PROTEIN YICC"/>
    <property type="match status" value="1"/>
</dbReference>
<feature type="domain" description="Endoribonuclease YicC-like C-terminal" evidence="7">
    <location>
        <begin position="173"/>
        <end position="292"/>
    </location>
</feature>
<comment type="cofactor">
    <cofactor evidence="1">
        <name>a divalent metal cation</name>
        <dbReference type="ChEBI" id="CHEBI:60240"/>
    </cofactor>
</comment>
<dbReference type="EMBL" id="QSKF01000010">
    <property type="protein sequence ID" value="RHE38894.1"/>
    <property type="molecule type" value="Genomic_DNA"/>
</dbReference>
<dbReference type="Pfam" id="PF08340">
    <property type="entry name" value="YicC-like_C"/>
    <property type="match status" value="1"/>
</dbReference>
<dbReference type="AlphaFoldDB" id="A0A414J378"/>
<evidence type="ECO:0000313" key="8">
    <source>
        <dbReference type="EMBL" id="RHE38894.1"/>
    </source>
</evidence>
<dbReference type="InterPro" id="IPR013527">
    <property type="entry name" value="YicC-like_N"/>
</dbReference>
<evidence type="ECO:0000256" key="1">
    <source>
        <dbReference type="ARBA" id="ARBA00001968"/>
    </source>
</evidence>
<proteinExistence type="inferred from homology"/>
<keyword evidence="2" id="KW-0540">Nuclease</keyword>
<evidence type="ECO:0000259" key="7">
    <source>
        <dbReference type="Pfam" id="PF08340"/>
    </source>
</evidence>
<gene>
    <name evidence="8" type="ORF">DW740_12875</name>
</gene>
<evidence type="ECO:0000256" key="4">
    <source>
        <dbReference type="ARBA" id="ARBA00022801"/>
    </source>
</evidence>
<dbReference type="GO" id="GO:0016787">
    <property type="term" value="F:hydrolase activity"/>
    <property type="evidence" value="ECO:0007669"/>
    <property type="project" value="UniProtKB-KW"/>
</dbReference>
<sequence>MIKSMTGFGHAEKVTEQCRITVEMKSVNHRYLDLNIKMPRRFNMLEGQVRNLMKQYMQRGKVDVFITYEDYTSNDYTLKYNKELAAEYLSYLNQMAEEFHLENDVRVTTLSRYPEVLTMEEQSVDEEQLWKLLEEPLKEACVRFVETRTREGQHLKEDLLDKLAGLDEKVDRVEERSPKVVQEYREKLEQKVHELLEDSQIDDSRIAAEVVLFSDKICNDEETVRLHSHIHGMQKILEEKEGVGRKMDFMAQEMNREANTILSKSSDLEVSDIAIDLKTEIEKIREQIQNIE</sequence>
<accession>A0A414J378</accession>
<dbReference type="InterPro" id="IPR013551">
    <property type="entry name" value="YicC-like_C"/>
</dbReference>
<protein>
    <submittedName>
        <fullName evidence="8">YicC family protein</fullName>
    </submittedName>
</protein>
<dbReference type="PANTHER" id="PTHR30636:SF3">
    <property type="entry name" value="UPF0701 PROTEIN YICC"/>
    <property type="match status" value="1"/>
</dbReference>
<keyword evidence="3" id="KW-0255">Endonuclease</keyword>
<feature type="domain" description="Endoribonuclease YicC-like N-terminal" evidence="6">
    <location>
        <begin position="2"/>
        <end position="156"/>
    </location>
</feature>
<dbReference type="RefSeq" id="WP_015542614.1">
    <property type="nucleotide sequence ID" value="NZ_CABJFK010000010.1"/>
</dbReference>
<dbReference type="GO" id="GO:0004521">
    <property type="term" value="F:RNA endonuclease activity"/>
    <property type="evidence" value="ECO:0007669"/>
    <property type="project" value="InterPro"/>
</dbReference>